<reference evidence="10 11" key="1">
    <citation type="journal article" date="2018" name="Sci. Rep.">
        <title>Raphidocelis subcapitata (=Pseudokirchneriella subcapitata) provides an insight into genome evolution and environmental adaptations in the Sphaeropleales.</title>
        <authorList>
            <person name="Suzuki S."/>
            <person name="Yamaguchi H."/>
            <person name="Nakajima N."/>
            <person name="Kawachi M."/>
        </authorList>
    </citation>
    <scope>NUCLEOTIDE SEQUENCE [LARGE SCALE GENOMIC DNA]</scope>
    <source>
        <strain evidence="10 11">NIES-35</strain>
    </source>
</reference>
<feature type="transmembrane region" description="Helical" evidence="8">
    <location>
        <begin position="435"/>
        <end position="459"/>
    </location>
</feature>
<keyword evidence="7 8" id="KW-0472">Membrane</keyword>
<keyword evidence="4 8" id="KW-0812">Transmembrane</keyword>
<protein>
    <submittedName>
        <fullName evidence="10">Amino acid transporter</fullName>
    </submittedName>
</protein>
<dbReference type="OrthoDB" id="542815at2759"/>
<dbReference type="InParanoid" id="A0A2V0NSD0"/>
<feature type="transmembrane region" description="Helical" evidence="8">
    <location>
        <begin position="260"/>
        <end position="289"/>
    </location>
</feature>
<proteinExistence type="inferred from homology"/>
<evidence type="ECO:0000256" key="2">
    <source>
        <dbReference type="ARBA" id="ARBA00008066"/>
    </source>
</evidence>
<dbReference type="GO" id="GO:0015179">
    <property type="term" value="F:L-amino acid transmembrane transporter activity"/>
    <property type="evidence" value="ECO:0007669"/>
    <property type="project" value="TreeGrafter"/>
</dbReference>
<evidence type="ECO:0000256" key="7">
    <source>
        <dbReference type="ARBA" id="ARBA00023136"/>
    </source>
</evidence>
<gene>
    <name evidence="10" type="ORF">Rsub_03150</name>
</gene>
<evidence type="ECO:0000256" key="3">
    <source>
        <dbReference type="ARBA" id="ARBA00022448"/>
    </source>
</evidence>
<accession>A0A2V0NSD0</accession>
<dbReference type="STRING" id="307507.A0A2V0NSD0"/>
<dbReference type="Pfam" id="PF01490">
    <property type="entry name" value="Aa_trans"/>
    <property type="match status" value="1"/>
</dbReference>
<comment type="subcellular location">
    <subcellularLocation>
        <location evidence="1">Membrane</location>
        <topology evidence="1">Multi-pass membrane protein</topology>
    </subcellularLocation>
</comment>
<dbReference type="AlphaFoldDB" id="A0A2V0NSD0"/>
<evidence type="ECO:0000259" key="9">
    <source>
        <dbReference type="Pfam" id="PF01490"/>
    </source>
</evidence>
<feature type="transmembrane region" description="Helical" evidence="8">
    <location>
        <begin position="95"/>
        <end position="117"/>
    </location>
</feature>
<evidence type="ECO:0000256" key="1">
    <source>
        <dbReference type="ARBA" id="ARBA00004141"/>
    </source>
</evidence>
<keyword evidence="11" id="KW-1185">Reference proteome</keyword>
<dbReference type="GO" id="GO:0016020">
    <property type="term" value="C:membrane"/>
    <property type="evidence" value="ECO:0007669"/>
    <property type="project" value="UniProtKB-SubCell"/>
</dbReference>
<organism evidence="10 11">
    <name type="scientific">Raphidocelis subcapitata</name>
    <dbReference type="NCBI Taxonomy" id="307507"/>
    <lineage>
        <taxon>Eukaryota</taxon>
        <taxon>Viridiplantae</taxon>
        <taxon>Chlorophyta</taxon>
        <taxon>core chlorophytes</taxon>
        <taxon>Chlorophyceae</taxon>
        <taxon>CS clade</taxon>
        <taxon>Sphaeropleales</taxon>
        <taxon>Selenastraceae</taxon>
        <taxon>Raphidocelis</taxon>
    </lineage>
</organism>
<dbReference type="PANTHER" id="PTHR22950:SF458">
    <property type="entry name" value="SODIUM-COUPLED NEUTRAL AMINO ACID TRANSPORTER 11-RELATED"/>
    <property type="match status" value="1"/>
</dbReference>
<dbReference type="EMBL" id="BDRX01000018">
    <property type="protein sequence ID" value="GBF90578.1"/>
    <property type="molecule type" value="Genomic_DNA"/>
</dbReference>
<feature type="transmembrane region" description="Helical" evidence="8">
    <location>
        <begin position="177"/>
        <end position="199"/>
    </location>
</feature>
<name>A0A2V0NSD0_9CHLO</name>
<dbReference type="Proteomes" id="UP000247498">
    <property type="component" value="Unassembled WGS sequence"/>
</dbReference>
<feature type="transmembrane region" description="Helical" evidence="8">
    <location>
        <begin position="145"/>
        <end position="165"/>
    </location>
</feature>
<evidence type="ECO:0000256" key="8">
    <source>
        <dbReference type="SAM" id="Phobius"/>
    </source>
</evidence>
<sequence>MASILAFDVPATRREAAASFLACAFNLCKAIVGAGMMGLPRAYRLLGSVLGTGLIALVGVLTYWSMAVMVAGTEAHRGTATTYRGLARAACGRRVAALVQVAVLLFCFGFCVVYLVVITDVLTGSPPLCNGLICQLTGVAGGPFVARRFVLLCLSGGVAAPLLLLKSIGHLTVFNYLGVAAALALASITAALGAAAVALGRAHPLPVAPQWAALGGEGAAGAAHIATTVSVLLACYVGHQNLHPLLPLLKPYTGARIRGVLALALVVAAAVFTTLCVGGALAFGASLEINVLSNLSIEEMAPLLGQRPAVAASLLVQIGYCISLLASLLLYMHPLRTSVAEMIWAEEEGAAPPPTAASHGHGGEGAAPAAGAAATAAAAEVGGGIEGGAGGGGAAEVRGAARAAAMEARHYYVLTYGLLALATLAAISVPDIWSALSWIGNLCASVEAFIVPGLIALALRGLWPGAPKPAGADGGGGGGAAVSEGAPLLLAAEGGSSPAFWSDGQPRAAGGVGLPAARRGAWRRLRAAAGGAAGSAGAAADVVTAGLAVALGCGLVFNGFAQPFIA</sequence>
<comment type="similarity">
    <text evidence="2">Belongs to the amino acid/polyamine transporter 2 family.</text>
</comment>
<evidence type="ECO:0000256" key="5">
    <source>
        <dbReference type="ARBA" id="ARBA00022970"/>
    </source>
</evidence>
<evidence type="ECO:0000313" key="10">
    <source>
        <dbReference type="EMBL" id="GBF90578.1"/>
    </source>
</evidence>
<keyword evidence="6 8" id="KW-1133">Transmembrane helix</keyword>
<feature type="transmembrane region" description="Helical" evidence="8">
    <location>
        <begin position="54"/>
        <end position="75"/>
    </location>
</feature>
<comment type="caution">
    <text evidence="10">The sequence shown here is derived from an EMBL/GenBank/DDBJ whole genome shotgun (WGS) entry which is preliminary data.</text>
</comment>
<evidence type="ECO:0000256" key="4">
    <source>
        <dbReference type="ARBA" id="ARBA00022692"/>
    </source>
</evidence>
<feature type="domain" description="Amino acid transporter transmembrane" evidence="9">
    <location>
        <begin position="18"/>
        <end position="460"/>
    </location>
</feature>
<dbReference type="PANTHER" id="PTHR22950">
    <property type="entry name" value="AMINO ACID TRANSPORTER"/>
    <property type="match status" value="1"/>
</dbReference>
<feature type="transmembrane region" description="Helical" evidence="8">
    <location>
        <begin position="219"/>
        <end position="239"/>
    </location>
</feature>
<feature type="transmembrane region" description="Helical" evidence="8">
    <location>
        <begin position="309"/>
        <end position="332"/>
    </location>
</feature>
<evidence type="ECO:0000256" key="6">
    <source>
        <dbReference type="ARBA" id="ARBA00022989"/>
    </source>
</evidence>
<dbReference type="InterPro" id="IPR013057">
    <property type="entry name" value="AA_transpt_TM"/>
</dbReference>
<keyword evidence="5" id="KW-0029">Amino-acid transport</keyword>
<feature type="transmembrane region" description="Helical" evidence="8">
    <location>
        <begin position="411"/>
        <end position="429"/>
    </location>
</feature>
<dbReference type="FunCoup" id="A0A2V0NSD0">
    <property type="interactions" value="953"/>
</dbReference>
<keyword evidence="3" id="KW-0813">Transport</keyword>
<evidence type="ECO:0000313" key="11">
    <source>
        <dbReference type="Proteomes" id="UP000247498"/>
    </source>
</evidence>